<dbReference type="EMBL" id="BKCJ011387853">
    <property type="protein sequence ID" value="GFD28707.1"/>
    <property type="molecule type" value="Genomic_DNA"/>
</dbReference>
<gene>
    <name evidence="1" type="ORF">Tci_900676</name>
</gene>
<name>A0A699V0X4_TANCI</name>
<accession>A0A699V0X4</accession>
<organism evidence="1">
    <name type="scientific">Tanacetum cinerariifolium</name>
    <name type="common">Dalmatian daisy</name>
    <name type="synonym">Chrysanthemum cinerariifolium</name>
    <dbReference type="NCBI Taxonomy" id="118510"/>
    <lineage>
        <taxon>Eukaryota</taxon>
        <taxon>Viridiplantae</taxon>
        <taxon>Streptophyta</taxon>
        <taxon>Embryophyta</taxon>
        <taxon>Tracheophyta</taxon>
        <taxon>Spermatophyta</taxon>
        <taxon>Magnoliopsida</taxon>
        <taxon>eudicotyledons</taxon>
        <taxon>Gunneridae</taxon>
        <taxon>Pentapetalae</taxon>
        <taxon>asterids</taxon>
        <taxon>campanulids</taxon>
        <taxon>Asterales</taxon>
        <taxon>Asteraceae</taxon>
        <taxon>Asteroideae</taxon>
        <taxon>Anthemideae</taxon>
        <taxon>Anthemidinae</taxon>
        <taxon>Tanacetum</taxon>
    </lineage>
</organism>
<reference evidence="1" key="1">
    <citation type="journal article" date="2019" name="Sci. Rep.">
        <title>Draft genome of Tanacetum cinerariifolium, the natural source of mosquito coil.</title>
        <authorList>
            <person name="Yamashiro T."/>
            <person name="Shiraishi A."/>
            <person name="Satake H."/>
            <person name="Nakayama K."/>
        </authorList>
    </citation>
    <scope>NUCLEOTIDE SEQUENCE</scope>
</reference>
<comment type="caution">
    <text evidence="1">The sequence shown here is derived from an EMBL/GenBank/DDBJ whole genome shotgun (WGS) entry which is preliminary data.</text>
</comment>
<protein>
    <submittedName>
        <fullName evidence="1">Uncharacterized protein</fullName>
    </submittedName>
</protein>
<dbReference type="AlphaFoldDB" id="A0A699V0X4"/>
<evidence type="ECO:0000313" key="1">
    <source>
        <dbReference type="EMBL" id="GFD28707.1"/>
    </source>
</evidence>
<proteinExistence type="predicted"/>
<sequence>PVTLELPDRIAGELRAQAEAIGIACGCTRLSPGKAARQMRSGAHCAGRRAGSAWSCGSFHRPAVAGPKTRLYSVIDRKPRSCRPG</sequence>
<feature type="non-terminal residue" evidence="1">
    <location>
        <position position="1"/>
    </location>
</feature>